<dbReference type="RefSeq" id="WP_109414272.1">
    <property type="nucleotide sequence ID" value="NZ_QEAS01000002.1"/>
</dbReference>
<dbReference type="Pfam" id="PF12771">
    <property type="entry name" value="SusD-like_2"/>
    <property type="match status" value="1"/>
</dbReference>
<dbReference type="InterPro" id="IPR041662">
    <property type="entry name" value="SusD-like_2"/>
</dbReference>
<name>A0A2U2PKR5_9SPHI</name>
<proteinExistence type="predicted"/>
<evidence type="ECO:0000256" key="1">
    <source>
        <dbReference type="SAM" id="SignalP"/>
    </source>
</evidence>
<keyword evidence="3" id="KW-1185">Reference proteome</keyword>
<gene>
    <name evidence="2" type="ORF">DDR33_02940</name>
</gene>
<dbReference type="SUPFAM" id="SSF48452">
    <property type="entry name" value="TPR-like"/>
    <property type="match status" value="1"/>
</dbReference>
<dbReference type="AlphaFoldDB" id="A0A2U2PKR5"/>
<dbReference type="Gene3D" id="1.25.40.390">
    <property type="match status" value="1"/>
</dbReference>
<feature type="signal peptide" evidence="1">
    <location>
        <begin position="1"/>
        <end position="25"/>
    </location>
</feature>
<dbReference type="EMBL" id="QEAS01000002">
    <property type="protein sequence ID" value="PWG81995.1"/>
    <property type="molecule type" value="Genomic_DNA"/>
</dbReference>
<dbReference type="OrthoDB" id="9766256at2"/>
<evidence type="ECO:0000313" key="2">
    <source>
        <dbReference type="EMBL" id="PWG81995.1"/>
    </source>
</evidence>
<dbReference type="Proteomes" id="UP000245647">
    <property type="component" value="Unassembled WGS sequence"/>
</dbReference>
<sequence>MKNNLSTIYKTAAAALVLVTGLSSCKDLTDINTDPNKAAIVPTTTILLSAEKQLVDNLRGETFSLKGAMLFSQYYSQNIYTDQSRYSISAGDLNTFWSNSYKTLNNLEEIIQLNTSEQTKNVAAAGTAGTNANQIAISRILKSYIFQTLTDAFGSVPYQSYGNSDPDFEALQQIQENYTPAYASQEKIYTDILNELKAAGDTLLKTPSATTFGASDIIYKGSNAKWAKFANSLRLRVATRIKTKLPQLSEQHFTDAVQKGVFSGNEDNAVFKYLPAAPNEAPLYRATVTANRKDYAVSHVLINVLKGETGPFNFADPRLSIYALPNARNEYIGQPYGLPLSVAGVNGPTDISLPGTAVNAADYGEVLMEYAEVAFLRSEHDNWNDASYRSGVQRSLEKWGVSADKVSEYLSKLPAANKENVLTQKYLALYMQGQEAWSEIRRTGYPLFLVKPGDLVWRRTTDTGVQEYRFEPLFGNGIPKRLYYPLREQSVNRENYQQALAGQGQDNLETALWWNK</sequence>
<dbReference type="PROSITE" id="PS51257">
    <property type="entry name" value="PROKAR_LIPOPROTEIN"/>
    <property type="match status" value="1"/>
</dbReference>
<accession>A0A2U2PKR5</accession>
<reference evidence="2 3" key="1">
    <citation type="submission" date="2018-04" db="EMBL/GenBank/DDBJ databases">
        <title>Pedobacter chongqingensis sp. nov., isolated from a rottenly hemp rope.</title>
        <authorList>
            <person name="Cai Y."/>
        </authorList>
    </citation>
    <scope>NUCLEOTIDE SEQUENCE [LARGE SCALE GENOMIC DNA]</scope>
    <source>
        <strain evidence="2 3">FJ4-8</strain>
    </source>
</reference>
<feature type="chain" id="PRO_5015494646" evidence="1">
    <location>
        <begin position="26"/>
        <end position="516"/>
    </location>
</feature>
<keyword evidence="2" id="KW-0449">Lipoprotein</keyword>
<keyword evidence="1" id="KW-0732">Signal</keyword>
<dbReference type="InterPro" id="IPR011990">
    <property type="entry name" value="TPR-like_helical_dom_sf"/>
</dbReference>
<evidence type="ECO:0000313" key="3">
    <source>
        <dbReference type="Proteomes" id="UP000245647"/>
    </source>
</evidence>
<protein>
    <submittedName>
        <fullName evidence="2">SusD/RagB family nutrient-binding outer membrane lipoprotein</fullName>
    </submittedName>
</protein>
<comment type="caution">
    <text evidence="2">The sequence shown here is derived from an EMBL/GenBank/DDBJ whole genome shotgun (WGS) entry which is preliminary data.</text>
</comment>
<organism evidence="2 3">
    <name type="scientific">Pararcticibacter amylolyticus</name>
    <dbReference type="NCBI Taxonomy" id="2173175"/>
    <lineage>
        <taxon>Bacteria</taxon>
        <taxon>Pseudomonadati</taxon>
        <taxon>Bacteroidota</taxon>
        <taxon>Sphingobacteriia</taxon>
        <taxon>Sphingobacteriales</taxon>
        <taxon>Sphingobacteriaceae</taxon>
        <taxon>Pararcticibacter</taxon>
    </lineage>
</organism>